<sequence length="69" mass="8175">VGTLMKWPSHVCFDEHLISLELELFESSYFDRCGPNDYEMVFEYYIILETQFFGGASLFVYMQEICRDA</sequence>
<gene>
    <name evidence="1" type="ORF">SCALOS_LOCUS5371</name>
</gene>
<dbReference type="EMBL" id="CAJVPM010008639">
    <property type="protein sequence ID" value="CAG8556827.1"/>
    <property type="molecule type" value="Genomic_DNA"/>
</dbReference>
<comment type="caution">
    <text evidence="1">The sequence shown here is derived from an EMBL/GenBank/DDBJ whole genome shotgun (WGS) entry which is preliminary data.</text>
</comment>
<accession>A0ACA9LXC8</accession>
<protein>
    <submittedName>
        <fullName evidence="1">3985_t:CDS:1</fullName>
    </submittedName>
</protein>
<proteinExistence type="predicted"/>
<dbReference type="Proteomes" id="UP000789860">
    <property type="component" value="Unassembled WGS sequence"/>
</dbReference>
<organism evidence="1 2">
    <name type="scientific">Scutellospora calospora</name>
    <dbReference type="NCBI Taxonomy" id="85575"/>
    <lineage>
        <taxon>Eukaryota</taxon>
        <taxon>Fungi</taxon>
        <taxon>Fungi incertae sedis</taxon>
        <taxon>Mucoromycota</taxon>
        <taxon>Glomeromycotina</taxon>
        <taxon>Glomeromycetes</taxon>
        <taxon>Diversisporales</taxon>
        <taxon>Gigasporaceae</taxon>
        <taxon>Scutellospora</taxon>
    </lineage>
</organism>
<evidence type="ECO:0000313" key="1">
    <source>
        <dbReference type="EMBL" id="CAG8556827.1"/>
    </source>
</evidence>
<keyword evidence="2" id="KW-1185">Reference proteome</keyword>
<feature type="non-terminal residue" evidence="1">
    <location>
        <position position="1"/>
    </location>
</feature>
<evidence type="ECO:0000313" key="2">
    <source>
        <dbReference type="Proteomes" id="UP000789860"/>
    </source>
</evidence>
<name>A0ACA9LXC8_9GLOM</name>
<reference evidence="1" key="1">
    <citation type="submission" date="2021-06" db="EMBL/GenBank/DDBJ databases">
        <authorList>
            <person name="Kallberg Y."/>
            <person name="Tangrot J."/>
            <person name="Rosling A."/>
        </authorList>
    </citation>
    <scope>NUCLEOTIDE SEQUENCE</scope>
    <source>
        <strain evidence="1">AU212A</strain>
    </source>
</reference>